<dbReference type="EMBL" id="PEBD01000010">
    <property type="protein sequence ID" value="PHV65137.1"/>
    <property type="molecule type" value="Genomic_DNA"/>
</dbReference>
<dbReference type="SUPFAM" id="SSF55961">
    <property type="entry name" value="Bet v1-like"/>
    <property type="match status" value="1"/>
</dbReference>
<dbReference type="Gene3D" id="3.30.530.20">
    <property type="match status" value="1"/>
</dbReference>
<dbReference type="InterPro" id="IPR023393">
    <property type="entry name" value="START-like_dom_sf"/>
</dbReference>
<evidence type="ECO:0000313" key="2">
    <source>
        <dbReference type="Proteomes" id="UP000225108"/>
    </source>
</evidence>
<organism evidence="1 2">
    <name type="scientific">Williamsia marianensis</name>
    <dbReference type="NCBI Taxonomy" id="85044"/>
    <lineage>
        <taxon>Bacteria</taxon>
        <taxon>Bacillati</taxon>
        <taxon>Actinomycetota</taxon>
        <taxon>Actinomycetes</taxon>
        <taxon>Mycobacteriales</taxon>
        <taxon>Nocardiaceae</taxon>
        <taxon>Williamsia</taxon>
    </lineage>
</organism>
<sequence length="142" mass="15739">MAVSGSTSIDIDATPAQILDAIADVESMPSWSSIHKSVEVIDRHPDGRPKRVKMKASLLGISDDQVLDYTWSDTGVTWDLVESSQQKAQHAEYRLTETDKGTHVEFEMMLDPKAPVPGFIIKRGQKTILEMATKGLRDQVKS</sequence>
<dbReference type="CDD" id="cd07819">
    <property type="entry name" value="SRPBCC_2"/>
    <property type="match status" value="1"/>
</dbReference>
<accession>A0A2G3PH40</accession>
<evidence type="ECO:0000313" key="1">
    <source>
        <dbReference type="EMBL" id="PHV65137.1"/>
    </source>
</evidence>
<dbReference type="RefSeq" id="WP_099383563.1">
    <property type="nucleotide sequence ID" value="NZ_JBIVQH010000001.1"/>
</dbReference>
<protein>
    <submittedName>
        <fullName evidence="1">Cyclase</fullName>
    </submittedName>
</protein>
<dbReference type="Pfam" id="PF10604">
    <property type="entry name" value="Polyketide_cyc2"/>
    <property type="match status" value="1"/>
</dbReference>
<proteinExistence type="predicted"/>
<dbReference type="InterPro" id="IPR019587">
    <property type="entry name" value="Polyketide_cyclase/dehydratase"/>
</dbReference>
<dbReference type="PANTHER" id="PTHR39683:SF4">
    <property type="entry name" value="COENZYME Q-BINDING PROTEIN COQ10 START DOMAIN-CONTAINING PROTEIN"/>
    <property type="match status" value="1"/>
</dbReference>
<reference evidence="1 2" key="1">
    <citation type="submission" date="2017-10" db="EMBL/GenBank/DDBJ databases">
        <title>The draft genome sequence of Williamsia sp. BULT 1.1 isolated from the semi-arid grassland soils from South Africa.</title>
        <authorList>
            <person name="Kabwe M.H."/>
            <person name="Govender N."/>
            <person name="Mutseka Lunga P."/>
            <person name="Vikram S."/>
            <person name="Makhalanyane T.P."/>
        </authorList>
    </citation>
    <scope>NUCLEOTIDE SEQUENCE [LARGE SCALE GENOMIC DNA]</scope>
    <source>
        <strain evidence="1 2">BULT 1.1</strain>
    </source>
</reference>
<dbReference type="PANTHER" id="PTHR39683">
    <property type="entry name" value="CONSERVED PROTEIN TB16.3"/>
    <property type="match status" value="1"/>
</dbReference>
<gene>
    <name evidence="1" type="ORF">CSW57_14970</name>
</gene>
<dbReference type="Proteomes" id="UP000225108">
    <property type="component" value="Unassembled WGS sequence"/>
</dbReference>
<comment type="caution">
    <text evidence="1">The sequence shown here is derived from an EMBL/GenBank/DDBJ whole genome shotgun (WGS) entry which is preliminary data.</text>
</comment>
<name>A0A2G3PH40_WILMA</name>
<dbReference type="AlphaFoldDB" id="A0A2G3PH40"/>